<name>A0A8R1HNY1_CAEJA</name>
<dbReference type="Proteomes" id="UP000005237">
    <property type="component" value="Unassembled WGS sequence"/>
</dbReference>
<proteinExistence type="predicted"/>
<dbReference type="InterPro" id="IPR029071">
    <property type="entry name" value="Ubiquitin-like_domsf"/>
</dbReference>
<dbReference type="OMA" id="ACFPIVD"/>
<reference evidence="2" key="1">
    <citation type="submission" date="2010-08" db="EMBL/GenBank/DDBJ databases">
        <authorList>
            <consortium name="Caenorhabditis japonica Sequencing Consortium"/>
            <person name="Wilson R.K."/>
        </authorList>
    </citation>
    <scope>NUCLEOTIDE SEQUENCE [LARGE SCALE GENOMIC DNA]</scope>
    <source>
        <strain evidence="2">DF5081</strain>
    </source>
</reference>
<accession>A0A8R1HNY1</accession>
<dbReference type="SUPFAM" id="SSF54236">
    <property type="entry name" value="Ubiquitin-like"/>
    <property type="match status" value="1"/>
</dbReference>
<protein>
    <submittedName>
        <fullName evidence="1">Uncharacterized protein</fullName>
    </submittedName>
</protein>
<keyword evidence="2" id="KW-1185">Reference proteome</keyword>
<dbReference type="EnsemblMetazoa" id="CJA04918.1">
    <property type="protein sequence ID" value="CJA04918.1"/>
    <property type="gene ID" value="WBGene00124122"/>
</dbReference>
<evidence type="ECO:0000313" key="2">
    <source>
        <dbReference type="Proteomes" id="UP000005237"/>
    </source>
</evidence>
<sequence length="129" mass="15290">MRYPAIKQGRCFTATNNYIKVFAYETNDYGKVTTASVFTVHVTEPLVRLRDKYAAKLNIFPHEIELENHRFIDESIFCLYSMFYENKEVFDDDTCSDMGIEHEHLVKMQVTMDTINTKMRNFVSDDNWH</sequence>
<reference evidence="1" key="2">
    <citation type="submission" date="2022-06" db="UniProtKB">
        <authorList>
            <consortium name="EnsemblMetazoa"/>
        </authorList>
    </citation>
    <scope>IDENTIFICATION</scope>
    <source>
        <strain evidence="1">DF5081</strain>
    </source>
</reference>
<evidence type="ECO:0000313" key="1">
    <source>
        <dbReference type="EnsemblMetazoa" id="CJA04918.1"/>
    </source>
</evidence>
<dbReference type="AlphaFoldDB" id="A0A8R1HNY1"/>
<organism evidence="1 2">
    <name type="scientific">Caenorhabditis japonica</name>
    <dbReference type="NCBI Taxonomy" id="281687"/>
    <lineage>
        <taxon>Eukaryota</taxon>
        <taxon>Metazoa</taxon>
        <taxon>Ecdysozoa</taxon>
        <taxon>Nematoda</taxon>
        <taxon>Chromadorea</taxon>
        <taxon>Rhabditida</taxon>
        <taxon>Rhabditina</taxon>
        <taxon>Rhabditomorpha</taxon>
        <taxon>Rhabditoidea</taxon>
        <taxon>Rhabditidae</taxon>
        <taxon>Peloderinae</taxon>
        <taxon>Caenorhabditis</taxon>
    </lineage>
</organism>